<gene>
    <name evidence="1" type="ORF">VB854_18835</name>
</gene>
<protein>
    <submittedName>
        <fullName evidence="1">Uncharacterized protein</fullName>
    </submittedName>
</protein>
<dbReference type="RefSeq" id="WP_323217549.1">
    <property type="nucleotide sequence ID" value="NZ_JAYGHT010000129.1"/>
</dbReference>
<accession>A0ABU5U2Y6</accession>
<keyword evidence="2" id="KW-1185">Reference proteome</keyword>
<dbReference type="EMBL" id="JAYGHT010000129">
    <property type="protein sequence ID" value="MEA5520998.1"/>
    <property type="molecule type" value="Genomic_DNA"/>
</dbReference>
<name>A0ABU5U2Y6_9CYAN</name>
<comment type="caution">
    <text evidence="1">The sequence shown here is derived from an EMBL/GenBank/DDBJ whole genome shotgun (WGS) entry which is preliminary data.</text>
</comment>
<reference evidence="1 2" key="1">
    <citation type="submission" date="2023-12" db="EMBL/GenBank/DDBJ databases">
        <title>Baltic Sea Cyanobacteria.</title>
        <authorList>
            <person name="Delbaje E."/>
            <person name="Fewer D.P."/>
            <person name="Shishido T.K."/>
        </authorList>
    </citation>
    <scope>NUCLEOTIDE SEQUENCE [LARGE SCALE GENOMIC DNA]</scope>
    <source>
        <strain evidence="1 2">CCNP 1315</strain>
    </source>
</reference>
<evidence type="ECO:0000313" key="1">
    <source>
        <dbReference type="EMBL" id="MEA5520998.1"/>
    </source>
</evidence>
<sequence length="125" mass="15185">MEIRWKKFFIKTGIWLATEVWLNVLGLDNLANYSEFLVDQELEKELDLKNHRTIKISNFPPQYCKEIKEFCPITTVKELNETSKYEDFQHRFNTFENKCKKLKNPCTKVWCLPYVRPSWLTYQRL</sequence>
<dbReference type="Proteomes" id="UP001301728">
    <property type="component" value="Unassembled WGS sequence"/>
</dbReference>
<organism evidence="1 2">
    <name type="scientific">Limnoraphis robusta CCNP1315</name>
    <dbReference type="NCBI Taxonomy" id="3110306"/>
    <lineage>
        <taxon>Bacteria</taxon>
        <taxon>Bacillati</taxon>
        <taxon>Cyanobacteriota</taxon>
        <taxon>Cyanophyceae</taxon>
        <taxon>Oscillatoriophycideae</taxon>
        <taxon>Oscillatoriales</taxon>
        <taxon>Sirenicapillariaceae</taxon>
        <taxon>Limnoraphis</taxon>
    </lineage>
</organism>
<proteinExistence type="predicted"/>
<evidence type="ECO:0000313" key="2">
    <source>
        <dbReference type="Proteomes" id="UP001301728"/>
    </source>
</evidence>